<protein>
    <submittedName>
        <fullName evidence="4">GNAT family N-acetyltransferase</fullName>
    </submittedName>
</protein>
<organism evidence="4">
    <name type="scientific">Caldithrix abyssi</name>
    <dbReference type="NCBI Taxonomy" id="187145"/>
    <lineage>
        <taxon>Bacteria</taxon>
        <taxon>Pseudomonadati</taxon>
        <taxon>Calditrichota</taxon>
        <taxon>Calditrichia</taxon>
        <taxon>Calditrichales</taxon>
        <taxon>Calditrichaceae</taxon>
        <taxon>Caldithrix</taxon>
    </lineage>
</organism>
<evidence type="ECO:0000256" key="2">
    <source>
        <dbReference type="ARBA" id="ARBA00023315"/>
    </source>
</evidence>
<name>A0A7V5H6D3_CALAY</name>
<feature type="domain" description="N-acetyltransferase" evidence="3">
    <location>
        <begin position="172"/>
        <end position="300"/>
    </location>
</feature>
<evidence type="ECO:0000259" key="3">
    <source>
        <dbReference type="PROSITE" id="PS51186"/>
    </source>
</evidence>
<evidence type="ECO:0000256" key="1">
    <source>
        <dbReference type="ARBA" id="ARBA00022679"/>
    </source>
</evidence>
<keyword evidence="2" id="KW-0012">Acyltransferase</keyword>
<dbReference type="AlphaFoldDB" id="A0A7V5H6D3"/>
<accession>A0A7V5H6D3</accession>
<dbReference type="PROSITE" id="PS51186">
    <property type="entry name" value="GNAT"/>
    <property type="match status" value="2"/>
</dbReference>
<feature type="domain" description="N-acetyltransferase" evidence="3">
    <location>
        <begin position="2"/>
        <end position="154"/>
    </location>
</feature>
<proteinExistence type="predicted"/>
<dbReference type="SUPFAM" id="SSF55729">
    <property type="entry name" value="Acyl-CoA N-acyltransferases (Nat)"/>
    <property type="match status" value="2"/>
</dbReference>
<dbReference type="InterPro" id="IPR016181">
    <property type="entry name" value="Acyl_CoA_acyltransferase"/>
</dbReference>
<dbReference type="InterPro" id="IPR000182">
    <property type="entry name" value="GNAT_dom"/>
</dbReference>
<keyword evidence="1" id="KW-0808">Transferase</keyword>
<gene>
    <name evidence="4" type="ORF">ENL21_06035</name>
</gene>
<dbReference type="Proteomes" id="UP000886111">
    <property type="component" value="Unassembled WGS sequence"/>
</dbReference>
<dbReference type="PANTHER" id="PTHR43420">
    <property type="entry name" value="ACETYLTRANSFERASE"/>
    <property type="match status" value="1"/>
</dbReference>
<sequence>MGQLRRFKESDIVPLLNFCNRNMAFDQFTEPLLREKILEDPDYSPENVLIYQEDDQILGFIDGVTREINNEKIGYVKLMVVEKKYRRQGIGTQLYQELENRFKKLGMQKVRVYDVPFNYFMPGIDPRYTPALAFFEVQGFKRFADTSNMVVDLTNQSFETKEQEKELLGQGITIKRADYQDRDELLSFIEEYFPLWRYEVMNAYNSIPIAIHIALVGDKIKAFSAHNGNNFGTGWFGPMGTHPDLRGKGIGSILLKRCLRDMQNWGLEKSIIPWVGPIRFYSYYVNAVVDRVFWRYEKKV</sequence>
<dbReference type="Pfam" id="PF00583">
    <property type="entry name" value="Acetyltransf_1"/>
    <property type="match status" value="2"/>
</dbReference>
<dbReference type="InterPro" id="IPR050680">
    <property type="entry name" value="YpeA/RimI_acetyltransf"/>
</dbReference>
<comment type="caution">
    <text evidence="4">The sequence shown here is derived from an EMBL/GenBank/DDBJ whole genome shotgun (WGS) entry which is preliminary data.</text>
</comment>
<dbReference type="Gene3D" id="3.40.630.30">
    <property type="match status" value="2"/>
</dbReference>
<dbReference type="GO" id="GO:0016747">
    <property type="term" value="F:acyltransferase activity, transferring groups other than amino-acyl groups"/>
    <property type="evidence" value="ECO:0007669"/>
    <property type="project" value="InterPro"/>
</dbReference>
<dbReference type="CDD" id="cd04301">
    <property type="entry name" value="NAT_SF"/>
    <property type="match status" value="2"/>
</dbReference>
<dbReference type="EMBL" id="DRTD01000441">
    <property type="protein sequence ID" value="HHE55323.1"/>
    <property type="molecule type" value="Genomic_DNA"/>
</dbReference>
<reference evidence="4" key="1">
    <citation type="journal article" date="2020" name="mSystems">
        <title>Genome- and Community-Level Interaction Insights into Carbon Utilization and Element Cycling Functions of Hydrothermarchaeota in Hydrothermal Sediment.</title>
        <authorList>
            <person name="Zhou Z."/>
            <person name="Liu Y."/>
            <person name="Xu W."/>
            <person name="Pan J."/>
            <person name="Luo Z.H."/>
            <person name="Li M."/>
        </authorList>
    </citation>
    <scope>NUCLEOTIDE SEQUENCE [LARGE SCALE GENOMIC DNA]</scope>
    <source>
        <strain evidence="4">HyVt-76</strain>
    </source>
</reference>
<evidence type="ECO:0000313" key="4">
    <source>
        <dbReference type="EMBL" id="HHE55323.1"/>
    </source>
</evidence>